<evidence type="ECO:0000256" key="3">
    <source>
        <dbReference type="ARBA" id="ARBA00022723"/>
    </source>
</evidence>
<dbReference type="Pfam" id="PF00814">
    <property type="entry name" value="TsaD"/>
    <property type="match status" value="1"/>
</dbReference>
<feature type="binding site" evidence="7">
    <location>
        <position position="108"/>
    </location>
    <ligand>
        <name>Fe cation</name>
        <dbReference type="ChEBI" id="CHEBI:24875"/>
    </ligand>
</feature>
<keyword evidence="2 7" id="KW-0819">tRNA processing</keyword>
<keyword evidence="9" id="KW-0614">Plasmid</keyword>
<dbReference type="InterPro" id="IPR017861">
    <property type="entry name" value="KAE1/TsaD"/>
</dbReference>
<dbReference type="GO" id="GO:0005737">
    <property type="term" value="C:cytoplasm"/>
    <property type="evidence" value="ECO:0007669"/>
    <property type="project" value="UniProtKB-SubCell"/>
</dbReference>
<feature type="domain" description="Gcp-like" evidence="8">
    <location>
        <begin position="27"/>
        <end position="301"/>
    </location>
</feature>
<keyword evidence="9" id="KW-0540">Nuclease</keyword>
<feature type="binding site" evidence="7">
    <location>
        <position position="112"/>
    </location>
    <ligand>
        <name>Fe cation</name>
        <dbReference type="ChEBI" id="CHEBI:24875"/>
    </ligand>
</feature>
<feature type="binding site" evidence="7">
    <location>
        <position position="181"/>
    </location>
    <ligand>
        <name>substrate</name>
    </ligand>
</feature>
<keyword evidence="7" id="KW-0963">Cytoplasm</keyword>
<keyword evidence="9" id="KW-0238">DNA-binding</keyword>
<proteinExistence type="inferred from homology"/>
<evidence type="ECO:0000256" key="4">
    <source>
        <dbReference type="ARBA" id="ARBA00023004"/>
    </source>
</evidence>
<feature type="binding site" evidence="7">
    <location>
        <position position="164"/>
    </location>
    <ligand>
        <name>substrate</name>
    </ligand>
</feature>
<protein>
    <recommendedName>
        <fullName evidence="7">tRNA N6-adenosine threonylcarbamoyltransferase</fullName>
        <ecNumber evidence="7">2.3.1.234</ecNumber>
    </recommendedName>
    <alternativeName>
        <fullName evidence="7">N6-L-threonylcarbamoyladenine synthase</fullName>
        <shortName evidence="7">t(6)A synthase</shortName>
    </alternativeName>
    <alternativeName>
        <fullName evidence="7">t(6)A37 threonylcarbamoyladenosine biosynthesis protein TsaD</fullName>
    </alternativeName>
    <alternativeName>
        <fullName evidence="7">tRNA threonylcarbamoyladenosine biosynthesis protein TsaD</fullName>
    </alternativeName>
</protein>
<keyword evidence="1 7" id="KW-0808">Transferase</keyword>
<dbReference type="AlphaFoldDB" id="A0A448ZZ23"/>
<comment type="subcellular location">
    <subcellularLocation>
        <location evidence="7">Cytoplasm</location>
    </subcellularLocation>
</comment>
<evidence type="ECO:0000256" key="2">
    <source>
        <dbReference type="ARBA" id="ARBA00022694"/>
    </source>
</evidence>
<keyword evidence="5 7" id="KW-0012">Acyltransferase</keyword>
<evidence type="ECO:0000259" key="8">
    <source>
        <dbReference type="Pfam" id="PF00814"/>
    </source>
</evidence>
<dbReference type="HAMAP" id="MF_01445">
    <property type="entry name" value="TsaD"/>
    <property type="match status" value="1"/>
</dbReference>
<evidence type="ECO:0000256" key="7">
    <source>
        <dbReference type="HAMAP-Rule" id="MF_01445"/>
    </source>
</evidence>
<dbReference type="Gene3D" id="3.30.420.40">
    <property type="match status" value="2"/>
</dbReference>
<accession>A0A448ZZ23</accession>
<evidence type="ECO:0000256" key="5">
    <source>
        <dbReference type="ARBA" id="ARBA00023315"/>
    </source>
</evidence>
<dbReference type="InterPro" id="IPR022450">
    <property type="entry name" value="TsaD"/>
</dbReference>
<evidence type="ECO:0000256" key="1">
    <source>
        <dbReference type="ARBA" id="ARBA00022679"/>
    </source>
</evidence>
<dbReference type="InterPro" id="IPR000905">
    <property type="entry name" value="Gcp-like_dom"/>
</dbReference>
<evidence type="ECO:0000256" key="6">
    <source>
        <dbReference type="ARBA" id="ARBA00048117"/>
    </source>
</evidence>
<dbReference type="NCBIfam" id="TIGR03723">
    <property type="entry name" value="T6A_TsaD_YgjD"/>
    <property type="match status" value="1"/>
</dbReference>
<feature type="binding site" evidence="7">
    <location>
        <begin position="131"/>
        <end position="135"/>
    </location>
    <ligand>
        <name>substrate</name>
    </ligand>
</feature>
<name>A0A448ZZ23_METSV</name>
<organism evidence="9">
    <name type="scientific">Metamycoplasma salivarium</name>
    <name type="common">Mycoplasma salivarium</name>
    <dbReference type="NCBI Taxonomy" id="2124"/>
    <lineage>
        <taxon>Bacteria</taxon>
        <taxon>Bacillati</taxon>
        <taxon>Mycoplasmatota</taxon>
        <taxon>Mycoplasmoidales</taxon>
        <taxon>Metamycoplasmataceae</taxon>
        <taxon>Metamycoplasma</taxon>
    </lineage>
</organism>
<geneLocation type="plasmid" evidence="9">
    <name>2</name>
</geneLocation>
<feature type="binding site" evidence="7">
    <location>
        <position position="295"/>
    </location>
    <ligand>
        <name>Fe cation</name>
        <dbReference type="ChEBI" id="CHEBI:24875"/>
    </ligand>
</feature>
<dbReference type="GO" id="GO:0004519">
    <property type="term" value="F:endonuclease activity"/>
    <property type="evidence" value="ECO:0007669"/>
    <property type="project" value="UniProtKB-KW"/>
</dbReference>
<dbReference type="SUPFAM" id="SSF53067">
    <property type="entry name" value="Actin-like ATPase domain"/>
    <property type="match status" value="1"/>
</dbReference>
<keyword evidence="9" id="KW-0255">Endonuclease</keyword>
<dbReference type="NCBIfam" id="TIGR00329">
    <property type="entry name" value="gcp_kae1"/>
    <property type="match status" value="1"/>
</dbReference>
<dbReference type="RefSeq" id="WP_024544310.1">
    <property type="nucleotide sequence ID" value="NZ_LR214938.2"/>
</dbReference>
<evidence type="ECO:0000313" key="9">
    <source>
        <dbReference type="EMBL" id="VEU56487.1"/>
    </source>
</evidence>
<feature type="binding site" evidence="7">
    <location>
        <position position="177"/>
    </location>
    <ligand>
        <name>substrate</name>
    </ligand>
</feature>
<comment type="similarity">
    <text evidence="7">Belongs to the KAE1 / TsaD family.</text>
</comment>
<reference evidence="9" key="1">
    <citation type="submission" date="2019-01" db="EMBL/GenBank/DDBJ databases">
        <authorList>
            <consortium name="Pathogen Informatics"/>
        </authorList>
    </citation>
    <scope>NUCLEOTIDE SEQUENCE [LARGE SCALE GENOMIC DNA]</scope>
    <source>
        <strain evidence="9">NCTC10113</strain>
    </source>
</reference>
<sequence>MVILAIESSHDDTSLALMKDGKPIWMETITQIEVHKKYGGTVPEIASRLHVKNIGILIEKLKRQIDLKQIDQVAYTKEPGLIGSLHVGYVVANTISRMLNKPILPLNHLEGHFFSAFINEEEIKFPIVGLIVSGGHSQLIYYKNFYNSKVVGETLDDAVGEVYDKIARKLSLDFPGGPIIDKIWQENKSIYKTIYTLPKTKNFLDLSFSGLKTHVINLINNDMNRKIQINVNKYATEFQNTVIEYLRQHMDLAIKNFHPKCVVLAGGVSANSGIRQMFESLNIKTYIPKLEYTTDNAMMIAELAYEKIRNRN</sequence>
<keyword evidence="9" id="KW-0378">Hydrolase</keyword>
<gene>
    <name evidence="9" type="primary">gcp_2</name>
    <name evidence="7" type="synonym">tsaD</name>
    <name evidence="9" type="ORF">NCTC10113_01396</name>
</gene>
<comment type="function">
    <text evidence="7">Required for the formation of a threonylcarbamoyl group on adenosine at position 37 (t(6)A37) in tRNAs that read codons beginning with adenine. Is involved in the transfer of the threonylcarbamoyl moiety of threonylcarbamoyl-AMP (TC-AMP) to the N6 group of A37, together with TsaE and TsaB. TsaD likely plays a direct catalytic role in this reaction.</text>
</comment>
<dbReference type="EC" id="2.3.1.234" evidence="7"/>
<dbReference type="GO" id="GO:0002949">
    <property type="term" value="P:tRNA threonylcarbamoyladenosine modification"/>
    <property type="evidence" value="ECO:0007669"/>
    <property type="project" value="UniProtKB-UniRule"/>
</dbReference>
<dbReference type="GO" id="GO:0003677">
    <property type="term" value="F:DNA binding"/>
    <property type="evidence" value="ECO:0007669"/>
    <property type="project" value="UniProtKB-KW"/>
</dbReference>
<dbReference type="GO" id="GO:0005506">
    <property type="term" value="F:iron ion binding"/>
    <property type="evidence" value="ECO:0007669"/>
    <property type="project" value="UniProtKB-UniRule"/>
</dbReference>
<dbReference type="PANTHER" id="PTHR11735:SF6">
    <property type="entry name" value="TRNA N6-ADENOSINE THREONYLCARBAMOYLTRANSFERASE, MITOCHONDRIAL"/>
    <property type="match status" value="1"/>
</dbReference>
<dbReference type="GO" id="GO:0016787">
    <property type="term" value="F:hydrolase activity"/>
    <property type="evidence" value="ECO:0007669"/>
    <property type="project" value="UniProtKB-KW"/>
</dbReference>
<keyword evidence="3 7" id="KW-0479">Metal-binding</keyword>
<dbReference type="PRINTS" id="PR00789">
    <property type="entry name" value="OSIALOPTASE"/>
</dbReference>
<comment type="cofactor">
    <cofactor evidence="7">
        <name>Fe(2+)</name>
        <dbReference type="ChEBI" id="CHEBI:29033"/>
    </cofactor>
    <text evidence="7">Binds 1 Fe(2+) ion per subunit.</text>
</comment>
<keyword evidence="4 7" id="KW-0408">Iron</keyword>
<feature type="binding site" evidence="7">
    <location>
        <position position="271"/>
    </location>
    <ligand>
        <name>substrate</name>
    </ligand>
</feature>
<dbReference type="InterPro" id="IPR043129">
    <property type="entry name" value="ATPase_NBD"/>
</dbReference>
<dbReference type="EMBL" id="LR214939">
    <property type="protein sequence ID" value="VEU56487.1"/>
    <property type="molecule type" value="Genomic_DNA"/>
</dbReference>
<dbReference type="PANTHER" id="PTHR11735">
    <property type="entry name" value="TRNA N6-ADENOSINE THREONYLCARBAMOYLTRANSFERASE"/>
    <property type="match status" value="1"/>
</dbReference>
<comment type="catalytic activity">
    <reaction evidence="6 7">
        <text>L-threonylcarbamoyladenylate + adenosine(37) in tRNA = N(6)-L-threonylcarbamoyladenosine(37) in tRNA + AMP + H(+)</text>
        <dbReference type="Rhea" id="RHEA:37059"/>
        <dbReference type="Rhea" id="RHEA-COMP:10162"/>
        <dbReference type="Rhea" id="RHEA-COMP:10163"/>
        <dbReference type="ChEBI" id="CHEBI:15378"/>
        <dbReference type="ChEBI" id="CHEBI:73682"/>
        <dbReference type="ChEBI" id="CHEBI:74411"/>
        <dbReference type="ChEBI" id="CHEBI:74418"/>
        <dbReference type="ChEBI" id="CHEBI:456215"/>
        <dbReference type="EC" id="2.3.1.234"/>
    </reaction>
</comment>
<dbReference type="GO" id="GO:0061711">
    <property type="term" value="F:tRNA N(6)-L-threonylcarbamoyladenine synthase activity"/>
    <property type="evidence" value="ECO:0007669"/>
    <property type="project" value="UniProtKB-EC"/>
</dbReference>